<dbReference type="NCBIfam" id="NF006792">
    <property type="entry name" value="PRK09296.1"/>
    <property type="match status" value="1"/>
</dbReference>
<comment type="caution">
    <text evidence="2">The sequence shown here is derived from an EMBL/GenBank/DDBJ whole genome shotgun (WGS) entry which is preliminary data.</text>
</comment>
<reference evidence="2 3" key="2">
    <citation type="submission" date="2008-10" db="EMBL/GenBank/DDBJ databases">
        <authorList>
            <person name="Fulton L."/>
            <person name="Clifton S."/>
            <person name="Fulton B."/>
            <person name="Xu J."/>
            <person name="Minx P."/>
            <person name="Pepin K.H."/>
            <person name="Johnson M."/>
            <person name="Bhonagiri V."/>
            <person name="Nash W.E."/>
            <person name="Mardis E.R."/>
            <person name="Wilson R.K."/>
        </authorList>
    </citation>
    <scope>NUCLEOTIDE SEQUENCE [LARGE SCALE GENOMIC DNA]</scope>
    <source>
        <strain evidence="2 3">DSM 30120</strain>
    </source>
</reference>
<dbReference type="PANTHER" id="PTHR43597:SF3">
    <property type="entry name" value="CYSTEINE DESULFURATION PROTEIN SUFE"/>
    <property type="match status" value="1"/>
</dbReference>
<dbReference type="SUPFAM" id="SSF82649">
    <property type="entry name" value="SufE/NifU"/>
    <property type="match status" value="1"/>
</dbReference>
<dbReference type="InterPro" id="IPR003808">
    <property type="entry name" value="Fe-S_metab-assoc_dom"/>
</dbReference>
<protein>
    <submittedName>
        <fullName evidence="2">Fe-S metabolism associated domain protein</fullName>
    </submittedName>
</protein>
<sequence>MDSKGNIMSALPDETKLLRNFARCQDWEERYLYMIELGGRLPELSEAQRVDANLIAGCQSQVWIDMQKQPDGHVALAGDSDAAIVKGLVAIVIILFQGKTPEQILAVDVKRFFQQLALEQHLTPSRTQGLNGMIKSILTRASQLI</sequence>
<evidence type="ECO:0000259" key="1">
    <source>
        <dbReference type="Pfam" id="PF02657"/>
    </source>
</evidence>
<evidence type="ECO:0000313" key="3">
    <source>
        <dbReference type="Proteomes" id="UP000003729"/>
    </source>
</evidence>
<dbReference type="EMBL" id="ABXW01000053">
    <property type="protein sequence ID" value="EEB45128.1"/>
    <property type="molecule type" value="Genomic_DNA"/>
</dbReference>
<dbReference type="PANTHER" id="PTHR43597">
    <property type="entry name" value="SULFUR ACCEPTOR PROTEIN CSDE"/>
    <property type="match status" value="1"/>
</dbReference>
<evidence type="ECO:0000313" key="2">
    <source>
        <dbReference type="EMBL" id="EEB45128.1"/>
    </source>
</evidence>
<dbReference type="eggNOG" id="COG2166">
    <property type="taxonomic scope" value="Bacteria"/>
</dbReference>
<feature type="domain" description="Fe-S metabolism associated" evidence="1">
    <location>
        <begin position="19"/>
        <end position="137"/>
    </location>
</feature>
<gene>
    <name evidence="2" type="primary">sufE</name>
    <name evidence="2" type="ORF">PROVALCAL_03157</name>
</gene>
<dbReference type="AlphaFoldDB" id="B6XIG5"/>
<accession>B6XIG5</accession>
<name>B6XIG5_9GAMM</name>
<dbReference type="Proteomes" id="UP000003729">
    <property type="component" value="Unassembled WGS sequence"/>
</dbReference>
<dbReference type="Gene3D" id="3.90.1010.10">
    <property type="match status" value="1"/>
</dbReference>
<organism evidence="2 3">
    <name type="scientific">Providencia alcalifaciens DSM 30120</name>
    <dbReference type="NCBI Taxonomy" id="520999"/>
    <lineage>
        <taxon>Bacteria</taxon>
        <taxon>Pseudomonadati</taxon>
        <taxon>Pseudomonadota</taxon>
        <taxon>Gammaproteobacteria</taxon>
        <taxon>Enterobacterales</taxon>
        <taxon>Morganellaceae</taxon>
        <taxon>Providencia</taxon>
    </lineage>
</organism>
<proteinExistence type="predicted"/>
<dbReference type="Pfam" id="PF02657">
    <property type="entry name" value="SufE"/>
    <property type="match status" value="1"/>
</dbReference>
<reference evidence="2 3" key="1">
    <citation type="submission" date="2008-10" db="EMBL/GenBank/DDBJ databases">
        <title>Draft genome sequence of Providencia alcalifaciens (DSM 30120).</title>
        <authorList>
            <person name="Sudarsanam P."/>
            <person name="Ley R."/>
            <person name="Guruge J."/>
            <person name="Turnbaugh P.J."/>
            <person name="Mahowald M."/>
            <person name="Liep D."/>
            <person name="Gordon J."/>
        </authorList>
    </citation>
    <scope>NUCLEOTIDE SEQUENCE [LARGE SCALE GENOMIC DNA]</scope>
    <source>
        <strain evidence="2 3">DSM 30120</strain>
    </source>
</reference>